<gene>
    <name evidence="3" type="ORF">PPYR_02815</name>
</gene>
<protein>
    <recommendedName>
        <fullName evidence="1">Methyltransferase type 12 domain-containing protein</fullName>
    </recommendedName>
</protein>
<dbReference type="SUPFAM" id="SSF53335">
    <property type="entry name" value="S-adenosyl-L-methionine-dependent methyltransferases"/>
    <property type="match status" value="1"/>
</dbReference>
<dbReference type="EMBL" id="GEZM01057306">
    <property type="protein sequence ID" value="JAV72359.1"/>
    <property type="molecule type" value="Transcribed_RNA"/>
</dbReference>
<organism evidence="2">
    <name type="scientific">Photinus pyralis</name>
    <name type="common">Common eastern firefly</name>
    <name type="synonym">Lampyris pyralis</name>
    <dbReference type="NCBI Taxonomy" id="7054"/>
    <lineage>
        <taxon>Eukaryota</taxon>
        <taxon>Metazoa</taxon>
        <taxon>Ecdysozoa</taxon>
        <taxon>Arthropoda</taxon>
        <taxon>Hexapoda</taxon>
        <taxon>Insecta</taxon>
        <taxon>Pterygota</taxon>
        <taxon>Neoptera</taxon>
        <taxon>Endopterygota</taxon>
        <taxon>Coleoptera</taxon>
        <taxon>Polyphaga</taxon>
        <taxon>Elateriformia</taxon>
        <taxon>Elateroidea</taxon>
        <taxon>Lampyridae</taxon>
        <taxon>Lampyrinae</taxon>
        <taxon>Photinus</taxon>
    </lineage>
</organism>
<dbReference type="CDD" id="cd02440">
    <property type="entry name" value="AdoMet_MTases"/>
    <property type="match status" value="1"/>
</dbReference>
<sequence length="272" mass="31419">MNNVVRYINHSSPAQREARYIIGRFAELVQWKNNCRALDVGCGPGNVTHDVLLPILPKSAELVVGIDKLQSAIEHANKTYGGIPKLIFRQVNMVSDTNFTETHEGYFDHAFSFSCLHFIKEQEVALGKVWKMLKPGGDFSFTSVVRNRLFVIISRLAEKEKWRPYIGDYDKYMSPYQYVTDPEEVLREILQKVGFEVSYLKMEAREMRFPLAYFAGHIISHVQTSIPSDLQEEFGRSALDVIREINLSYLDDNGEEMCNYDFYNIFGHVKRL</sequence>
<keyword evidence="4" id="KW-1185">Reference proteome</keyword>
<feature type="domain" description="Methyltransferase type 12" evidence="1">
    <location>
        <begin position="38"/>
        <end position="138"/>
    </location>
</feature>
<accession>A0A1Y1LFD4</accession>
<dbReference type="AlphaFoldDB" id="A0A1Y1LFD4"/>
<dbReference type="Pfam" id="PF08242">
    <property type="entry name" value="Methyltransf_12"/>
    <property type="match status" value="1"/>
</dbReference>
<reference evidence="3" key="3">
    <citation type="submission" date="2019-08" db="EMBL/GenBank/DDBJ databases">
        <authorList>
            <consortium name="Photinus pyralis genome working group"/>
            <person name="Fallon T.R."/>
            <person name="Sander Lower S.E."/>
            <person name="Weng J.-K."/>
        </authorList>
    </citation>
    <scope>NUCLEOTIDE SEQUENCE</scope>
    <source>
        <strain evidence="3">1611_PpyrPB1</strain>
        <tissue evidence="3">Whole body</tissue>
    </source>
</reference>
<dbReference type="PANTHER" id="PTHR43861:SF1">
    <property type="entry name" value="TRANS-ACONITATE 2-METHYLTRANSFERASE"/>
    <property type="match status" value="1"/>
</dbReference>
<dbReference type="Gene3D" id="3.40.50.150">
    <property type="entry name" value="Vaccinia Virus protein VP39"/>
    <property type="match status" value="1"/>
</dbReference>
<dbReference type="InterPro" id="IPR029063">
    <property type="entry name" value="SAM-dependent_MTases_sf"/>
</dbReference>
<name>A0A1Y1LFD4_PHOPY</name>
<evidence type="ECO:0000313" key="2">
    <source>
        <dbReference type="EMBL" id="JAV72359.1"/>
    </source>
</evidence>
<evidence type="ECO:0000313" key="3">
    <source>
        <dbReference type="EMBL" id="KAB0791015.1"/>
    </source>
</evidence>
<proteinExistence type="predicted"/>
<dbReference type="EMBL" id="VVIM01000011">
    <property type="protein sequence ID" value="KAB0791015.1"/>
    <property type="molecule type" value="Genomic_DNA"/>
</dbReference>
<reference evidence="2" key="1">
    <citation type="journal article" date="2016" name="Sci. Rep.">
        <title>Molecular characterization of firefly nuptial gifts: a multi-omics approach sheds light on postcopulatory sexual selection.</title>
        <authorList>
            <person name="Al-Wathiqui N."/>
            <person name="Fallon T.R."/>
            <person name="South A."/>
            <person name="Weng J.K."/>
            <person name="Lewis S.M."/>
        </authorList>
    </citation>
    <scope>NUCLEOTIDE SEQUENCE</scope>
</reference>
<dbReference type="Proteomes" id="UP000327044">
    <property type="component" value="Unassembled WGS sequence"/>
</dbReference>
<dbReference type="PANTHER" id="PTHR43861">
    <property type="entry name" value="TRANS-ACONITATE 2-METHYLTRANSFERASE-RELATED"/>
    <property type="match status" value="1"/>
</dbReference>
<dbReference type="InterPro" id="IPR013217">
    <property type="entry name" value="Methyltransf_12"/>
</dbReference>
<reference evidence="3 4" key="2">
    <citation type="journal article" date="2018" name="Elife">
        <title>Firefly genomes illuminate parallel origins of bioluminescence in beetles.</title>
        <authorList>
            <person name="Fallon T.R."/>
            <person name="Lower S.E."/>
            <person name="Chang C.H."/>
            <person name="Bessho-Uehara M."/>
            <person name="Martin G.J."/>
            <person name="Bewick A.J."/>
            <person name="Behringer M."/>
            <person name="Debat H.J."/>
            <person name="Wong I."/>
            <person name="Day J.C."/>
            <person name="Suvorov A."/>
            <person name="Silva C.J."/>
            <person name="Stanger-Hall K.F."/>
            <person name="Hall D.W."/>
            <person name="Schmitz R.J."/>
            <person name="Nelson D.R."/>
            <person name="Lewis S.M."/>
            <person name="Shigenobu S."/>
            <person name="Bybee S.M."/>
            <person name="Larracuente A.M."/>
            <person name="Oba Y."/>
            <person name="Weng J.K."/>
        </authorList>
    </citation>
    <scope>NUCLEOTIDE SEQUENCE [LARGE SCALE GENOMIC DNA]</scope>
    <source>
        <strain evidence="3">1611_PpyrPB1</strain>
        <tissue evidence="3">Whole body</tissue>
    </source>
</reference>
<evidence type="ECO:0000313" key="4">
    <source>
        <dbReference type="Proteomes" id="UP000327044"/>
    </source>
</evidence>
<evidence type="ECO:0000259" key="1">
    <source>
        <dbReference type="Pfam" id="PF08242"/>
    </source>
</evidence>
<dbReference type="InParanoid" id="A0A1Y1LFD4"/>